<keyword evidence="10" id="KW-0131">Cell cycle</keyword>
<evidence type="ECO:0000256" key="11">
    <source>
        <dbReference type="ARBA" id="ARBA00056620"/>
    </source>
</evidence>
<comment type="subcellular location">
    <subcellularLocation>
        <location evidence="2">Cytoplasm</location>
    </subcellularLocation>
    <subcellularLocation>
        <location evidence="1">Nucleus</location>
    </subcellularLocation>
</comment>
<keyword evidence="18" id="KW-1185">Reference proteome</keyword>
<accession>A0A091EMF5</accession>
<evidence type="ECO:0000256" key="13">
    <source>
        <dbReference type="RuleBase" id="RU000383"/>
    </source>
</evidence>
<dbReference type="Pfam" id="PF23743">
    <property type="entry name" value="Beta-prop_BBS7"/>
    <property type="match status" value="1"/>
</dbReference>
<feature type="domain" description="Cyclin-like" evidence="15">
    <location>
        <begin position="833"/>
        <end position="917"/>
    </location>
</feature>
<dbReference type="InterPro" id="IPR048258">
    <property type="entry name" value="Cyclins_cyclin-box"/>
</dbReference>
<dbReference type="GO" id="GO:0097124">
    <property type="term" value="C:cyclin A2-CDK2 complex"/>
    <property type="evidence" value="ECO:0007669"/>
    <property type="project" value="UniProtKB-ARBA"/>
</dbReference>
<dbReference type="InterPro" id="IPR032447">
    <property type="entry name" value="Cyclin-A_N"/>
</dbReference>
<dbReference type="SMART" id="SM00385">
    <property type="entry name" value="CYCLIN"/>
    <property type="match status" value="2"/>
</dbReference>
<reference evidence="17 18" key="1">
    <citation type="submission" date="2013-11" db="EMBL/GenBank/DDBJ databases">
        <title>The Damaraland mole rat (Fukomys damarensis) genome and evolution of African mole rats.</title>
        <authorList>
            <person name="Gladyshev V.N."/>
            <person name="Fang X."/>
        </authorList>
    </citation>
    <scope>NUCLEOTIDE SEQUENCE [LARGE SCALE GENOMIC DNA]</scope>
    <source>
        <tissue evidence="17">Liver</tissue>
    </source>
</reference>
<dbReference type="PANTHER" id="PTHR16074:SF4">
    <property type="entry name" value="BARDET-BIEDL SYNDROME 7 PROTEIN"/>
    <property type="match status" value="1"/>
</dbReference>
<dbReference type="Pfam" id="PF16500">
    <property type="entry name" value="Cyclin_N2"/>
    <property type="match status" value="1"/>
</dbReference>
<dbReference type="Pfam" id="PF02984">
    <property type="entry name" value="Cyclin_C"/>
    <property type="match status" value="1"/>
</dbReference>
<dbReference type="InterPro" id="IPR056335">
    <property type="entry name" value="BBS7_hairpin"/>
</dbReference>
<dbReference type="InterPro" id="IPR056333">
    <property type="entry name" value="BBS7_pf_dom"/>
</dbReference>
<dbReference type="PROSITE" id="PS00292">
    <property type="entry name" value="CYCLINS"/>
    <property type="match status" value="1"/>
</dbReference>
<evidence type="ECO:0000256" key="2">
    <source>
        <dbReference type="ARBA" id="ARBA00004496"/>
    </source>
</evidence>
<dbReference type="FunFam" id="1.10.472.10:FF:000037">
    <property type="entry name" value="Cyclin-A2"/>
    <property type="match status" value="1"/>
</dbReference>
<dbReference type="Gene3D" id="1.10.472.10">
    <property type="entry name" value="Cyclin-like"/>
    <property type="match status" value="2"/>
</dbReference>
<dbReference type="Pfam" id="PF23349">
    <property type="entry name" value="BBS7_hp"/>
    <property type="match status" value="1"/>
</dbReference>
<keyword evidence="9" id="KW-0539">Nucleus</keyword>
<keyword evidence="5" id="KW-0963">Cytoplasm</keyword>
<dbReference type="GO" id="GO:0060271">
    <property type="term" value="P:cilium assembly"/>
    <property type="evidence" value="ECO:0007669"/>
    <property type="project" value="TreeGrafter"/>
</dbReference>
<dbReference type="InterPro" id="IPR036915">
    <property type="entry name" value="Cyclin-like_sf"/>
</dbReference>
<comment type="similarity">
    <text evidence="3">Belongs to the cyclin family. Cyclin AB subfamily.</text>
</comment>
<evidence type="ECO:0000256" key="4">
    <source>
        <dbReference type="ARBA" id="ARBA00019673"/>
    </source>
</evidence>
<dbReference type="AlphaFoldDB" id="A0A091EMF5"/>
<evidence type="ECO:0000256" key="1">
    <source>
        <dbReference type="ARBA" id="ARBA00004123"/>
    </source>
</evidence>
<name>A0A091EMF5_FUKDA</name>
<organism evidence="17 18">
    <name type="scientific">Fukomys damarensis</name>
    <name type="common">Damaraland mole rat</name>
    <name type="synonym">Cryptomys damarensis</name>
    <dbReference type="NCBI Taxonomy" id="885580"/>
    <lineage>
        <taxon>Eukaryota</taxon>
        <taxon>Metazoa</taxon>
        <taxon>Chordata</taxon>
        <taxon>Craniata</taxon>
        <taxon>Vertebrata</taxon>
        <taxon>Euteleostomi</taxon>
        <taxon>Mammalia</taxon>
        <taxon>Eutheria</taxon>
        <taxon>Euarchontoglires</taxon>
        <taxon>Glires</taxon>
        <taxon>Rodentia</taxon>
        <taxon>Hystricomorpha</taxon>
        <taxon>Bathyergidae</taxon>
        <taxon>Fukomys</taxon>
    </lineage>
</organism>
<evidence type="ECO:0000313" key="18">
    <source>
        <dbReference type="Proteomes" id="UP000028990"/>
    </source>
</evidence>
<keyword evidence="7" id="KW-0498">Mitosis</keyword>
<keyword evidence="14" id="KW-0175">Coiled coil</keyword>
<dbReference type="GO" id="GO:0005930">
    <property type="term" value="C:axoneme"/>
    <property type="evidence" value="ECO:0007669"/>
    <property type="project" value="TreeGrafter"/>
</dbReference>
<dbReference type="SUPFAM" id="SSF47954">
    <property type="entry name" value="Cyclin-like"/>
    <property type="match status" value="2"/>
</dbReference>
<dbReference type="InterPro" id="IPR036322">
    <property type="entry name" value="WD40_repeat_dom_sf"/>
</dbReference>
<dbReference type="GO" id="GO:0005654">
    <property type="term" value="C:nucleoplasm"/>
    <property type="evidence" value="ECO:0007669"/>
    <property type="project" value="UniProtKB-ARBA"/>
</dbReference>
<evidence type="ECO:0000256" key="7">
    <source>
        <dbReference type="ARBA" id="ARBA00022776"/>
    </source>
</evidence>
<dbReference type="CDD" id="cd20564">
    <property type="entry name" value="CYCLIN_CCNA2_rpt2"/>
    <property type="match status" value="1"/>
</dbReference>
<evidence type="ECO:0000256" key="9">
    <source>
        <dbReference type="ARBA" id="ARBA00023242"/>
    </source>
</evidence>
<feature type="domain" description="Cyclin C-terminal" evidence="16">
    <location>
        <begin position="926"/>
        <end position="1044"/>
    </location>
</feature>
<dbReference type="InterPro" id="IPR013763">
    <property type="entry name" value="Cyclin-like_dom"/>
</dbReference>
<evidence type="ECO:0000259" key="16">
    <source>
        <dbReference type="SMART" id="SM01332"/>
    </source>
</evidence>
<evidence type="ECO:0000259" key="15">
    <source>
        <dbReference type="SMART" id="SM00385"/>
    </source>
</evidence>
<feature type="domain" description="Cyclin-like" evidence="15">
    <location>
        <begin position="930"/>
        <end position="1013"/>
    </location>
</feature>
<keyword evidence="6" id="KW-0132">Cell division</keyword>
<feature type="coiled-coil region" evidence="14">
    <location>
        <begin position="315"/>
        <end position="342"/>
    </location>
</feature>
<dbReference type="InterPro" id="IPR006671">
    <property type="entry name" value="Cyclin_N"/>
</dbReference>
<evidence type="ECO:0000256" key="6">
    <source>
        <dbReference type="ARBA" id="ARBA00022618"/>
    </source>
</evidence>
<dbReference type="InterPro" id="IPR056334">
    <property type="entry name" value="BBS7_GAE_dom"/>
</dbReference>
<proteinExistence type="inferred from homology"/>
<evidence type="ECO:0000256" key="12">
    <source>
        <dbReference type="ARBA" id="ARBA00063247"/>
    </source>
</evidence>
<dbReference type="PANTHER" id="PTHR16074">
    <property type="entry name" value="BARDET-BIEDL SYNDROME 7 PROTEIN"/>
    <property type="match status" value="1"/>
</dbReference>
<dbReference type="eggNOG" id="ENOG502QPS5">
    <property type="taxonomic scope" value="Eukaryota"/>
</dbReference>
<dbReference type="GO" id="GO:0008104">
    <property type="term" value="P:intracellular protein localization"/>
    <property type="evidence" value="ECO:0007669"/>
    <property type="project" value="TreeGrafter"/>
</dbReference>
<dbReference type="EMBL" id="KN121273">
    <property type="protein sequence ID" value="KFO36781.1"/>
    <property type="molecule type" value="Genomic_DNA"/>
</dbReference>
<comment type="function">
    <text evidence="11">Cyclin which controls both the G1/S and the G2/M transition phases of the cell cycle. Functions through the formation of specific serine/threonine kinase holoenzyme complexes with the cyclin-dependent protein kinases CDK1 and CDK2. The cyclin subunit confers the substrate specificity of these complexes and differentially interacts with and activates CDK1 and CDK2 throughout the cell cycle.</text>
</comment>
<dbReference type="CDD" id="cd20561">
    <property type="entry name" value="CYCLIN_CCNA2_rpt1"/>
    <property type="match status" value="1"/>
</dbReference>
<comment type="subunit">
    <text evidence="12">Interacts with the CDK1 and CDK2 protein kinases to form serine/threonine kinase holoenzyme complexes. Interacts with CDK1 (hyperphosphorylated form in G1 and underphosphorylated forms in S and G2). Interacts with CDK2; the interaction increases from G1 to G2. Interacts (associated with CDK2 but not with CDK1) with SCAPER; regulates the activity of CCNA2/CDK2 by transiently maintaining CCNA2 in the cytoplasm. Forms a ternary complex with CDK2 and CDKN1B; CDKN1B inhibits the kinase activity of CDK2 through conformational rearrangements. Interacts with INCA1.</text>
</comment>
<dbReference type="Pfam" id="PF00134">
    <property type="entry name" value="Cyclin_N"/>
    <property type="match status" value="1"/>
</dbReference>
<dbReference type="SMART" id="SM01332">
    <property type="entry name" value="Cyclin_C"/>
    <property type="match status" value="1"/>
</dbReference>
<dbReference type="GO" id="GO:0034464">
    <property type="term" value="C:BBSome"/>
    <property type="evidence" value="ECO:0007669"/>
    <property type="project" value="TreeGrafter"/>
</dbReference>
<dbReference type="GO" id="GO:0051301">
    <property type="term" value="P:cell division"/>
    <property type="evidence" value="ECO:0007669"/>
    <property type="project" value="UniProtKB-KW"/>
</dbReference>
<evidence type="ECO:0000256" key="5">
    <source>
        <dbReference type="ARBA" id="ARBA00022490"/>
    </source>
</evidence>
<dbReference type="STRING" id="885580.ENSFDAP00000017081"/>
<evidence type="ECO:0000313" key="17">
    <source>
        <dbReference type="EMBL" id="KFO36781.1"/>
    </source>
</evidence>
<sequence length="1049" mass="118060">MKLLPASKSRATQKVVIGDHDGVVTCFGMKKEEAVAVFKTLPGQKIARLELGGVLNTPQEKIFIAAGSEIRGFTKRGKQFLSFETNLTECIKAMHISGSDLFLSASYIYNHYCDCKDQHYYLSGDKINDVICLPVERLPRITPVLACQDRVLRVLQGSDVMYEVEVPGPPSVLALHNGNGGDSGEDVLFGTSDGKLGLIQVTTSKPIHKWEIRNEKKRGGILCIDSFDIMGDGVKDLLVGRDDGMVEVYSFDNANEPVLRFDQMLSESVTSIQGGCVGKDNYDEIVVSTYSGWITGLTTEPILKESGPGEELKINQEMQNKIASLRSELEHLQYKVLQERENYQQASQSSRAKTAVSSISINDKFTLSKDDASYSLILEVQTAIDNVLIQSDVPIDLLDVDKNSAVVSFSSCDSESNDNFLLATYRCQANTTRLELKIRSIEGQYGTLQAYVTPRVQPKICQVRQYHIKPLSLHQRTHFIDQNRPMNTLTLTGQFSFAEVHSWVVFCLPEVPEKPPAGECITFYFQNTFLDTQLESTYRKGEGVFKSDNISTISILKDVLSKEATKRKINLNISYEINEVSVKHTLKLIHPKLEYQLLLAKKVQLIDALKELQVHEGNANFLIPEYRSILEEADHLQEEYKRQPAHLERLYDKAVPVHQPRAQAGLAVLKSGNPRCSAPQQRLKTRRVAPLKDLPVNDENVATLPPWKANSKQPAFTIHVDEAEDDTQKRPSESKKPECEDVLAFNTAVALPGPRKPLVPLDYPMDGSFDSPHTMDMSIVLEEEKPVSVNEVPDYHEDIHTYLREMEVKCKPKVGYMKKQPDITNSMRAILVDWLVEVGEEYKLQNETLHLAVNYIDRFLSSMSVLRGKLQLVGTAAMLLASKFEEIYPPEVAEFVYITDDTYTKKQVLRMEHLVLKVLAFDLAAPTVNQFLTQYFLHQQPANYKVESLAMFLGELSLIDADPYLKYLPSVIAGAAFHLALYTVTGQSWPESLVRKTGYTLESLKPCLMDLHQTYLKAPQHAQQSIREKYKNSKYHGVSLLNPPETLNV</sequence>
<dbReference type="InterPro" id="IPR004367">
    <property type="entry name" value="Cyclin_C-dom"/>
</dbReference>
<protein>
    <recommendedName>
        <fullName evidence="4">Cyclin-A2</fullName>
    </recommendedName>
</protein>
<dbReference type="Proteomes" id="UP000028990">
    <property type="component" value="Unassembled WGS sequence"/>
</dbReference>
<dbReference type="Pfam" id="PF23360">
    <property type="entry name" value="BBS7_GAE"/>
    <property type="match status" value="1"/>
</dbReference>
<dbReference type="Pfam" id="PF23361">
    <property type="entry name" value="BBS7_pf"/>
    <property type="match status" value="1"/>
</dbReference>
<dbReference type="InterPro" id="IPR056332">
    <property type="entry name" value="Beta-prop_BBS7"/>
</dbReference>
<dbReference type="GO" id="GO:0016020">
    <property type="term" value="C:membrane"/>
    <property type="evidence" value="ECO:0007669"/>
    <property type="project" value="TreeGrafter"/>
</dbReference>
<evidence type="ECO:0000256" key="8">
    <source>
        <dbReference type="ARBA" id="ARBA00023127"/>
    </source>
</evidence>
<gene>
    <name evidence="17" type="ORF">H920_01823</name>
</gene>
<evidence type="ECO:0000256" key="14">
    <source>
        <dbReference type="SAM" id="Coils"/>
    </source>
</evidence>
<keyword evidence="8 13" id="KW-0195">Cyclin</keyword>
<dbReference type="GO" id="GO:0043005">
    <property type="term" value="C:neuron projection"/>
    <property type="evidence" value="ECO:0007669"/>
    <property type="project" value="TreeGrafter"/>
</dbReference>
<evidence type="ECO:0000256" key="3">
    <source>
        <dbReference type="ARBA" id="ARBA00006955"/>
    </source>
</evidence>
<dbReference type="GO" id="GO:0036064">
    <property type="term" value="C:ciliary basal body"/>
    <property type="evidence" value="ECO:0007669"/>
    <property type="project" value="TreeGrafter"/>
</dbReference>
<evidence type="ECO:0000256" key="10">
    <source>
        <dbReference type="ARBA" id="ARBA00023306"/>
    </source>
</evidence>
<dbReference type="SUPFAM" id="SSF50978">
    <property type="entry name" value="WD40 repeat-like"/>
    <property type="match status" value="1"/>
</dbReference>
<dbReference type="GO" id="GO:0019901">
    <property type="term" value="F:protein kinase binding"/>
    <property type="evidence" value="ECO:0007669"/>
    <property type="project" value="UniProtKB-ARBA"/>
</dbReference>